<dbReference type="InterPro" id="IPR043129">
    <property type="entry name" value="ATPase_NBD"/>
</dbReference>
<dbReference type="STRING" id="1004156.AYP45_06955"/>
<name>A0A1V4AUF7_9BACT</name>
<sequence>MKLKHFHVTPKIINFNTYKLPKIFKQSRSKSAWGIDINECFLRVAKVTQRANELIIDNLSIIEIPQLKPDENVSQSVHIKEAIQTFFTSHHIHKDDKVIVSIPGQSVLSRFISIPPIDKKQLKGVVSYEAKQQIPFDLKDIVWDYQQLTEKVNDVNSIEVGLFASKRVTLDQLLANISPIEPKLNAIQATPLAIYNLVFFDQQISGLTIIINAETENTDLIIVDGLYFWLRSIPTSKIDADLVKEIQRSMEYYKSLMKESAKFQTVLLMGNKFKESDNVKFITDNFAYEVKIFKTLNKVKLSNDINPAYFNENILDFVSVLGLALQGIGLGRIKINLLPPELIKAAEIAEKKNIRGCLTGMSGPVVHHSIFWVICPNYPSSEL</sequence>
<comment type="caution">
    <text evidence="1">The sequence shown here is derived from an EMBL/GenBank/DDBJ whole genome shotgun (WGS) entry which is preliminary data.</text>
</comment>
<protein>
    <recommendedName>
        <fullName evidence="3">SHS2 domain-containing protein</fullName>
    </recommendedName>
</protein>
<dbReference type="SUPFAM" id="SSF53067">
    <property type="entry name" value="Actin-like ATPase domain"/>
    <property type="match status" value="1"/>
</dbReference>
<dbReference type="PANTHER" id="PTHR32432">
    <property type="entry name" value="CELL DIVISION PROTEIN FTSA-RELATED"/>
    <property type="match status" value="1"/>
</dbReference>
<dbReference type="InterPro" id="IPR005883">
    <property type="entry name" value="PilM"/>
</dbReference>
<proteinExistence type="predicted"/>
<organism evidence="1 2">
    <name type="scientific">Candidatus Brocadia carolinensis</name>
    <dbReference type="NCBI Taxonomy" id="1004156"/>
    <lineage>
        <taxon>Bacteria</taxon>
        <taxon>Pseudomonadati</taxon>
        <taxon>Planctomycetota</taxon>
        <taxon>Candidatus Brocadiia</taxon>
        <taxon>Candidatus Brocadiales</taxon>
        <taxon>Candidatus Brocadiaceae</taxon>
        <taxon>Candidatus Brocadia</taxon>
    </lineage>
</organism>
<dbReference type="EMBL" id="AYTS01000061">
    <property type="protein sequence ID" value="OOP56750.1"/>
    <property type="molecule type" value="Genomic_DNA"/>
</dbReference>
<dbReference type="Gene3D" id="3.30.420.40">
    <property type="match status" value="1"/>
</dbReference>
<dbReference type="Pfam" id="PF11104">
    <property type="entry name" value="PilM_2"/>
    <property type="match status" value="1"/>
</dbReference>
<accession>A0A1V4AUF7</accession>
<dbReference type="InterPro" id="IPR050696">
    <property type="entry name" value="FtsA/MreB"/>
</dbReference>
<reference evidence="1 2" key="1">
    <citation type="journal article" date="2017" name="Water Res.">
        <title>Discovery and metagenomic analysis of an anammox bacterial enrichment related to Candidatus "Brocadia caroliniensis" in a full-scale glycerol-fed nitritation-denitritation separate centrate treatment process.</title>
        <authorList>
            <person name="Park H."/>
            <person name="Brotto A.C."/>
            <person name="van Loosdrecht M.C."/>
            <person name="Chandran K."/>
        </authorList>
    </citation>
    <scope>NUCLEOTIDE SEQUENCE [LARGE SCALE GENOMIC DNA]</scope>
    <source>
        <strain evidence="1">26THWARD</strain>
    </source>
</reference>
<dbReference type="AlphaFoldDB" id="A0A1V4AUF7"/>
<gene>
    <name evidence="1" type="ORF">AYP45_06955</name>
</gene>
<dbReference type="Proteomes" id="UP000189681">
    <property type="component" value="Unassembled WGS sequence"/>
</dbReference>
<evidence type="ECO:0008006" key="3">
    <source>
        <dbReference type="Google" id="ProtNLM"/>
    </source>
</evidence>
<evidence type="ECO:0000313" key="2">
    <source>
        <dbReference type="Proteomes" id="UP000189681"/>
    </source>
</evidence>
<dbReference type="PANTHER" id="PTHR32432:SF3">
    <property type="entry name" value="ETHANOLAMINE UTILIZATION PROTEIN EUTJ"/>
    <property type="match status" value="1"/>
</dbReference>
<evidence type="ECO:0000313" key="1">
    <source>
        <dbReference type="EMBL" id="OOP56750.1"/>
    </source>
</evidence>